<organism evidence="2 3">
    <name type="scientific">Actinokineospora cianjurensis</name>
    <dbReference type="NCBI Taxonomy" id="585224"/>
    <lineage>
        <taxon>Bacteria</taxon>
        <taxon>Bacillati</taxon>
        <taxon>Actinomycetota</taxon>
        <taxon>Actinomycetes</taxon>
        <taxon>Pseudonocardiales</taxon>
        <taxon>Pseudonocardiaceae</taxon>
        <taxon>Actinokineospora</taxon>
    </lineage>
</organism>
<dbReference type="EMBL" id="RCDD01000007">
    <property type="protein sequence ID" value="RLK54460.1"/>
    <property type="molecule type" value="Genomic_DNA"/>
</dbReference>
<protein>
    <submittedName>
        <fullName evidence="2">Uncharacterized protein</fullName>
    </submittedName>
</protein>
<dbReference type="AlphaFoldDB" id="A0A421AXB1"/>
<dbReference type="Proteomes" id="UP000282454">
    <property type="component" value="Unassembled WGS sequence"/>
</dbReference>
<name>A0A421AXB1_9PSEU</name>
<accession>A0A421AXB1</accession>
<feature type="region of interest" description="Disordered" evidence="1">
    <location>
        <begin position="250"/>
        <end position="275"/>
    </location>
</feature>
<sequence length="275" mass="30067">MILLFSDTLTEETSLYAFLTESAAQLGAPLVRVADGRTPFEVYWHSRFLGNSRLAPCSKILKQQLARRWLEVNGDPRTATLYVGIDAGETRRIPGVRAGWAPWTVQFPLTDEPELTKEAMLAVARGLGLTPPAASQKGFAHANCGGLCVRGGQAHWRRRLVRHPDRFADYEHREQEFRAEFGDVAILKEQRDRVVRPLPLTELRRRPQPTCTIARAAPAKAGTRLHWCAGTGEPAVACTKVTAATSIPPRGTALTARSAGTPGPPRGEAAPRHAA</sequence>
<proteinExistence type="predicted"/>
<reference evidence="2 3" key="1">
    <citation type="submission" date="2018-10" db="EMBL/GenBank/DDBJ databases">
        <title>Genomic Encyclopedia of Archaeal and Bacterial Type Strains, Phase II (KMG-II): from individual species to whole genera.</title>
        <authorList>
            <person name="Goeker M."/>
        </authorList>
    </citation>
    <scope>NUCLEOTIDE SEQUENCE [LARGE SCALE GENOMIC DNA]</scope>
    <source>
        <strain evidence="2 3">DSM 45657</strain>
    </source>
</reference>
<evidence type="ECO:0000313" key="3">
    <source>
        <dbReference type="Proteomes" id="UP000282454"/>
    </source>
</evidence>
<gene>
    <name evidence="2" type="ORF">CLV68_6012</name>
</gene>
<evidence type="ECO:0000313" key="2">
    <source>
        <dbReference type="EMBL" id="RLK54460.1"/>
    </source>
</evidence>
<comment type="caution">
    <text evidence="2">The sequence shown here is derived from an EMBL/GenBank/DDBJ whole genome shotgun (WGS) entry which is preliminary data.</text>
</comment>
<keyword evidence="3" id="KW-1185">Reference proteome</keyword>
<evidence type="ECO:0000256" key="1">
    <source>
        <dbReference type="SAM" id="MobiDB-lite"/>
    </source>
</evidence>